<dbReference type="AlphaFoldDB" id="A0A5C6U639"/>
<dbReference type="PANTHER" id="PTHR23028:SF134">
    <property type="entry name" value="PUTATIVE (AFU_ORTHOLOGUE AFUA_4G08520)-RELATED"/>
    <property type="match status" value="1"/>
</dbReference>
<dbReference type="InterPro" id="IPR050879">
    <property type="entry name" value="Acyltransferase_3"/>
</dbReference>
<gene>
    <name evidence="3" type="ORF">FSZ31_11675</name>
</gene>
<protein>
    <submittedName>
        <fullName evidence="3">Acyltransferase</fullName>
    </submittedName>
</protein>
<name>A0A5C6U639_9SPHN</name>
<feature type="transmembrane region" description="Helical" evidence="1">
    <location>
        <begin position="261"/>
        <end position="278"/>
    </location>
</feature>
<keyword evidence="1" id="KW-1133">Transmembrane helix</keyword>
<comment type="caution">
    <text evidence="3">The sequence shown here is derived from an EMBL/GenBank/DDBJ whole genome shotgun (WGS) entry which is preliminary data.</text>
</comment>
<accession>A0A5C6U639</accession>
<keyword evidence="4" id="KW-1185">Reference proteome</keyword>
<proteinExistence type="predicted"/>
<feature type="transmembrane region" description="Helical" evidence="1">
    <location>
        <begin position="210"/>
        <end position="228"/>
    </location>
</feature>
<dbReference type="InterPro" id="IPR002656">
    <property type="entry name" value="Acyl_transf_3_dom"/>
</dbReference>
<organism evidence="3 4">
    <name type="scientific">Flavisphingopyxis soli</name>
    <dbReference type="NCBI Taxonomy" id="2601267"/>
    <lineage>
        <taxon>Bacteria</taxon>
        <taxon>Pseudomonadati</taxon>
        <taxon>Pseudomonadota</taxon>
        <taxon>Alphaproteobacteria</taxon>
        <taxon>Sphingomonadales</taxon>
        <taxon>Sphingopyxidaceae</taxon>
        <taxon>Flavisphingopyxis</taxon>
    </lineage>
</organism>
<evidence type="ECO:0000256" key="1">
    <source>
        <dbReference type="SAM" id="Phobius"/>
    </source>
</evidence>
<feature type="transmembrane region" description="Helical" evidence="1">
    <location>
        <begin position="323"/>
        <end position="342"/>
    </location>
</feature>
<keyword evidence="1" id="KW-0472">Membrane</keyword>
<dbReference type="PANTHER" id="PTHR23028">
    <property type="entry name" value="ACETYLTRANSFERASE"/>
    <property type="match status" value="1"/>
</dbReference>
<evidence type="ECO:0000313" key="4">
    <source>
        <dbReference type="Proteomes" id="UP000321129"/>
    </source>
</evidence>
<feature type="transmembrane region" description="Helical" evidence="1">
    <location>
        <begin position="299"/>
        <end position="317"/>
    </location>
</feature>
<evidence type="ECO:0000313" key="3">
    <source>
        <dbReference type="EMBL" id="TXC68327.1"/>
    </source>
</evidence>
<keyword evidence="1" id="KW-0812">Transmembrane</keyword>
<dbReference type="EMBL" id="VOPY01000003">
    <property type="protein sequence ID" value="TXC68327.1"/>
    <property type="molecule type" value="Genomic_DNA"/>
</dbReference>
<feature type="transmembrane region" description="Helical" evidence="1">
    <location>
        <begin position="235"/>
        <end position="255"/>
    </location>
</feature>
<reference evidence="3 4" key="1">
    <citation type="submission" date="2019-08" db="EMBL/GenBank/DDBJ databases">
        <title>Sphingorhabdus soil sp. nov., isolated from arctic soil.</title>
        <authorList>
            <person name="Liu Y."/>
        </authorList>
    </citation>
    <scope>NUCLEOTIDE SEQUENCE [LARGE SCALE GENOMIC DNA]</scope>
    <source>
        <strain evidence="3 4">D-2Q-5-6</strain>
    </source>
</reference>
<feature type="transmembrane region" description="Helical" evidence="1">
    <location>
        <begin position="124"/>
        <end position="141"/>
    </location>
</feature>
<feature type="transmembrane region" description="Helical" evidence="1">
    <location>
        <begin position="26"/>
        <end position="46"/>
    </location>
</feature>
<feature type="transmembrane region" description="Helical" evidence="1">
    <location>
        <begin position="91"/>
        <end position="112"/>
    </location>
</feature>
<dbReference type="Proteomes" id="UP000321129">
    <property type="component" value="Unassembled WGS sequence"/>
</dbReference>
<dbReference type="Pfam" id="PF01757">
    <property type="entry name" value="Acyl_transf_3"/>
    <property type="match status" value="1"/>
</dbReference>
<keyword evidence="3" id="KW-0012">Acyltransferase</keyword>
<dbReference type="RefSeq" id="WP_147123562.1">
    <property type="nucleotide sequence ID" value="NZ_VOPY01000003.1"/>
</dbReference>
<keyword evidence="3" id="KW-0808">Transferase</keyword>
<dbReference type="GO" id="GO:0016747">
    <property type="term" value="F:acyltransferase activity, transferring groups other than amino-acyl groups"/>
    <property type="evidence" value="ECO:0007669"/>
    <property type="project" value="InterPro"/>
</dbReference>
<feature type="domain" description="Acyltransferase 3" evidence="2">
    <location>
        <begin position="24"/>
        <end position="338"/>
    </location>
</feature>
<sequence length="364" mass="39485">MGSVSDQLHGATHVIVPRRTFHVLNGLRGVAAIAVVLFHSSVVLRIDLIPNGALAVDFFFLLSGFVVAHAYDRRLEAGLTHTEFFKLRINRFYPIYLIGVLIGCFIVAGLYLAGDPEFHLWEPALALALALLFLPMIPSGYSGSNVYPMNGPSWSLAVELVVNWVYAVFQRHLTVRRLAAISGAAAVALVVATALRGSPLGGPLWEDIELGYIRALFSFPIGVIIYRVRDRIGSAGLPFPIVAALLTVALCVHAGTWNGLYQLGFIFLISPMLVAVGLGEVSDRSRSLCQFLGRTSYPIYAIHFPLIILLNAGAPLFGIDPMIAVAAGLAVLLLVSAPLDAIDERRRKGQLSWRAPTWPLRSAP</sequence>
<feature type="transmembrane region" description="Helical" evidence="1">
    <location>
        <begin position="53"/>
        <end position="71"/>
    </location>
</feature>
<evidence type="ECO:0000259" key="2">
    <source>
        <dbReference type="Pfam" id="PF01757"/>
    </source>
</evidence>
<feature type="transmembrane region" description="Helical" evidence="1">
    <location>
        <begin position="178"/>
        <end position="198"/>
    </location>
</feature>